<protein>
    <submittedName>
        <fullName evidence="1">Uncharacterized protein</fullName>
    </submittedName>
</protein>
<sequence>MGGDSQAVGDTAVSAYEASLTAVQQLIIEGAQLATAEVGASRRARLASAAHMLCLAGIDEGGTSEDLELAASLFRSAAEA</sequence>
<proteinExistence type="predicted"/>
<dbReference type="EMBL" id="CP002798">
    <property type="protein sequence ID" value="AEG49608.1"/>
    <property type="molecule type" value="Genomic_DNA"/>
</dbReference>
<keyword evidence="2" id="KW-1185">Reference proteome</keyword>
<accession>F6EUS5</accession>
<gene>
    <name evidence="1" type="ORF">Sphch_1931</name>
</gene>
<organism evidence="1 2">
    <name type="scientific">Sphingobium chlorophenolicum L-1</name>
    <dbReference type="NCBI Taxonomy" id="690566"/>
    <lineage>
        <taxon>Bacteria</taxon>
        <taxon>Pseudomonadati</taxon>
        <taxon>Pseudomonadota</taxon>
        <taxon>Alphaproteobacteria</taxon>
        <taxon>Sphingomonadales</taxon>
        <taxon>Sphingomonadaceae</taxon>
        <taxon>Sphingobium</taxon>
    </lineage>
</organism>
<evidence type="ECO:0000313" key="1">
    <source>
        <dbReference type="EMBL" id="AEG49608.1"/>
    </source>
</evidence>
<dbReference type="AlphaFoldDB" id="F6EUS5"/>
<dbReference type="Proteomes" id="UP000007150">
    <property type="component" value="Chromosome 1"/>
</dbReference>
<evidence type="ECO:0000313" key="2">
    <source>
        <dbReference type="Proteomes" id="UP000007150"/>
    </source>
</evidence>
<dbReference type="KEGG" id="sch:Sphch_1931"/>
<reference evidence="1 2" key="1">
    <citation type="submission" date="2011-05" db="EMBL/GenBank/DDBJ databases">
        <title>Complete sequence of chromosome 1 of Sphingobium chlorophenolicum L-1.</title>
        <authorList>
            <consortium name="US DOE Joint Genome Institute"/>
            <person name="Lucas S."/>
            <person name="Han J."/>
            <person name="Lapidus A."/>
            <person name="Cheng J.-F."/>
            <person name="Goodwin L."/>
            <person name="Pitluck S."/>
            <person name="Peters L."/>
            <person name="Daligault H."/>
            <person name="Han C."/>
            <person name="Tapia R."/>
            <person name="Land M."/>
            <person name="Hauser L."/>
            <person name="Kyrpides N."/>
            <person name="Ivanova N."/>
            <person name="Pagani I."/>
            <person name="Turner P."/>
            <person name="Copley S."/>
            <person name="Woyke T."/>
        </authorList>
    </citation>
    <scope>NUCLEOTIDE SEQUENCE [LARGE SCALE GENOMIC DNA]</scope>
    <source>
        <strain evidence="1 2">L-1</strain>
    </source>
</reference>
<dbReference type="HOGENOM" id="CLU_2587919_0_0_5"/>
<name>F6EUS5_SPHCR</name>